<dbReference type="SUPFAM" id="SSF55781">
    <property type="entry name" value="GAF domain-like"/>
    <property type="match status" value="1"/>
</dbReference>
<keyword evidence="3" id="KW-0805">Transcription regulation</keyword>
<dbReference type="InterPro" id="IPR036388">
    <property type="entry name" value="WH-like_DNA-bd_sf"/>
</dbReference>
<dbReference type="Gene3D" id="3.30.450.40">
    <property type="match status" value="1"/>
</dbReference>
<dbReference type="InterPro" id="IPR012074">
    <property type="entry name" value="GAF_ANTAR"/>
</dbReference>
<dbReference type="PROSITE" id="PS50921">
    <property type="entry name" value="ANTAR"/>
    <property type="match status" value="1"/>
</dbReference>
<dbReference type="AlphaFoldDB" id="C8XA41"/>
<dbReference type="Pfam" id="PF03861">
    <property type="entry name" value="ANTAR"/>
    <property type="match status" value="1"/>
</dbReference>
<dbReference type="GO" id="GO:0003723">
    <property type="term" value="F:RNA binding"/>
    <property type="evidence" value="ECO:0007669"/>
    <property type="project" value="InterPro"/>
</dbReference>
<evidence type="ECO:0000256" key="4">
    <source>
        <dbReference type="ARBA" id="ARBA00023163"/>
    </source>
</evidence>
<dbReference type="HOGENOM" id="CLU_074354_2_0_11"/>
<dbReference type="RefSeq" id="WP_015750049.1">
    <property type="nucleotide sequence ID" value="NC_013235.1"/>
</dbReference>
<sequence>MTANGTELQPDLGPTSESDLAEAARQVADNPDVQDALQSVVELAMASCECFGASVTLVGVAGGAETTATSAQIIEQADNLQYDFDEGPCLSAAETGGVFLIVDTRTDPRWPVWGPAVAEMGLGSVLSIHLFTDTRVLGALNLYYESITDFSDDEVETARIVAAHASVALARLRSERDLWRAIDSRHLIGQAQGILMERLKLSPEKAFAVLRRHSQQSNIKLHEVAATLVRTGQLPS</sequence>
<dbReference type="InterPro" id="IPR003018">
    <property type="entry name" value="GAF"/>
</dbReference>
<evidence type="ECO:0000256" key="1">
    <source>
        <dbReference type="ARBA" id="ARBA00022679"/>
    </source>
</evidence>
<evidence type="ECO:0000259" key="5">
    <source>
        <dbReference type="PROSITE" id="PS50921"/>
    </source>
</evidence>
<dbReference type="OrthoDB" id="7466251at2"/>
<keyword evidence="1" id="KW-0808">Transferase</keyword>
<dbReference type="EMBL" id="CP001737">
    <property type="protein sequence ID" value="ACV81241.1"/>
    <property type="molecule type" value="Genomic_DNA"/>
</dbReference>
<dbReference type="InterPro" id="IPR005561">
    <property type="entry name" value="ANTAR"/>
</dbReference>
<evidence type="ECO:0000256" key="3">
    <source>
        <dbReference type="ARBA" id="ARBA00023015"/>
    </source>
</evidence>
<evidence type="ECO:0000313" key="7">
    <source>
        <dbReference type="Proteomes" id="UP000002218"/>
    </source>
</evidence>
<dbReference type="PIRSF" id="PIRSF036625">
    <property type="entry name" value="GAF_ANTAR"/>
    <property type="match status" value="1"/>
</dbReference>
<dbReference type="InterPro" id="IPR011006">
    <property type="entry name" value="CheY-like_superfamily"/>
</dbReference>
<name>C8XA41_NAKMY</name>
<gene>
    <name evidence="6" type="ordered locus">Namu_4968</name>
</gene>
<dbReference type="SMART" id="SM00065">
    <property type="entry name" value="GAF"/>
    <property type="match status" value="1"/>
</dbReference>
<dbReference type="KEGG" id="nml:Namu_4968"/>
<dbReference type="GO" id="GO:0016301">
    <property type="term" value="F:kinase activity"/>
    <property type="evidence" value="ECO:0007669"/>
    <property type="project" value="UniProtKB-KW"/>
</dbReference>
<dbReference type="SUPFAM" id="SSF52172">
    <property type="entry name" value="CheY-like"/>
    <property type="match status" value="1"/>
</dbReference>
<proteinExistence type="predicted"/>
<evidence type="ECO:0000313" key="6">
    <source>
        <dbReference type="EMBL" id="ACV81241.1"/>
    </source>
</evidence>
<keyword evidence="4" id="KW-0804">Transcription</keyword>
<dbReference type="Pfam" id="PF13185">
    <property type="entry name" value="GAF_2"/>
    <property type="match status" value="1"/>
</dbReference>
<dbReference type="Gene3D" id="1.10.10.10">
    <property type="entry name" value="Winged helix-like DNA-binding domain superfamily/Winged helix DNA-binding domain"/>
    <property type="match status" value="1"/>
</dbReference>
<dbReference type="SMART" id="SM01012">
    <property type="entry name" value="ANTAR"/>
    <property type="match status" value="1"/>
</dbReference>
<protein>
    <recommendedName>
        <fullName evidence="5">ANTAR domain-containing protein</fullName>
    </recommendedName>
</protein>
<dbReference type="InterPro" id="IPR029016">
    <property type="entry name" value="GAF-like_dom_sf"/>
</dbReference>
<dbReference type="eggNOG" id="COG2203">
    <property type="taxonomic scope" value="Bacteria"/>
</dbReference>
<keyword evidence="2" id="KW-0418">Kinase</keyword>
<feature type="domain" description="ANTAR" evidence="5">
    <location>
        <begin position="168"/>
        <end position="229"/>
    </location>
</feature>
<reference evidence="7" key="1">
    <citation type="submission" date="2009-09" db="EMBL/GenBank/DDBJ databases">
        <title>The complete genome of Nakamurella multipartita DSM 44233.</title>
        <authorList>
            <consortium name="US DOE Joint Genome Institute (JGI-PGF)"/>
            <person name="Lucas S."/>
            <person name="Copeland A."/>
            <person name="Lapidus A."/>
            <person name="Glavina del Rio T."/>
            <person name="Dalin E."/>
            <person name="Tice H."/>
            <person name="Bruce D."/>
            <person name="Goodwin L."/>
            <person name="Pitluck S."/>
            <person name="Kyrpides N."/>
            <person name="Mavromatis K."/>
            <person name="Ivanova N."/>
            <person name="Ovchinnikova G."/>
            <person name="Sims D."/>
            <person name="Meincke L."/>
            <person name="Brettin T."/>
            <person name="Detter J.C."/>
            <person name="Han C."/>
            <person name="Larimer F."/>
            <person name="Land M."/>
            <person name="Hauser L."/>
            <person name="Markowitz V."/>
            <person name="Cheng J.-F."/>
            <person name="Hugenholtz P."/>
            <person name="Woyke T."/>
            <person name="Wu D."/>
            <person name="Klenk H.-P."/>
            <person name="Eisen J.A."/>
        </authorList>
    </citation>
    <scope>NUCLEOTIDE SEQUENCE [LARGE SCALE GENOMIC DNA]</scope>
    <source>
        <strain evidence="7">ATCC 700099 / DSM 44233 / CIP 104796 / JCM 9543 / NBRC 105858 / Y-104</strain>
    </source>
</reference>
<dbReference type="Proteomes" id="UP000002218">
    <property type="component" value="Chromosome"/>
</dbReference>
<accession>C8XA41</accession>
<evidence type="ECO:0000256" key="2">
    <source>
        <dbReference type="ARBA" id="ARBA00022777"/>
    </source>
</evidence>
<reference evidence="6 7" key="2">
    <citation type="journal article" date="2010" name="Stand. Genomic Sci.">
        <title>Complete genome sequence of Nakamurella multipartita type strain (Y-104).</title>
        <authorList>
            <person name="Tice H."/>
            <person name="Mayilraj S."/>
            <person name="Sims D."/>
            <person name="Lapidus A."/>
            <person name="Nolan M."/>
            <person name="Lucas S."/>
            <person name="Glavina Del Rio T."/>
            <person name="Copeland A."/>
            <person name="Cheng J.F."/>
            <person name="Meincke L."/>
            <person name="Bruce D."/>
            <person name="Goodwin L."/>
            <person name="Pitluck S."/>
            <person name="Ivanova N."/>
            <person name="Mavromatis K."/>
            <person name="Ovchinnikova G."/>
            <person name="Pati A."/>
            <person name="Chen A."/>
            <person name="Palaniappan K."/>
            <person name="Land M."/>
            <person name="Hauser L."/>
            <person name="Chang Y.J."/>
            <person name="Jeffries C.D."/>
            <person name="Detter J.C."/>
            <person name="Brettin T."/>
            <person name="Rohde M."/>
            <person name="Goker M."/>
            <person name="Bristow J."/>
            <person name="Eisen J.A."/>
            <person name="Markowitz V."/>
            <person name="Hugenholtz P."/>
            <person name="Kyrpides N.C."/>
            <person name="Klenk H.P."/>
            <person name="Chen F."/>
        </authorList>
    </citation>
    <scope>NUCLEOTIDE SEQUENCE [LARGE SCALE GENOMIC DNA]</scope>
    <source>
        <strain evidence="7">ATCC 700099 / DSM 44233 / CIP 104796 / JCM 9543 / NBRC 105858 / Y-104</strain>
    </source>
</reference>
<dbReference type="InParanoid" id="C8XA41"/>
<dbReference type="STRING" id="479431.Namu_4968"/>
<organism evidence="6 7">
    <name type="scientific">Nakamurella multipartita (strain ATCC 700099 / DSM 44233 / CIP 104796 / JCM 9543 / NBRC 105858 / Y-104)</name>
    <name type="common">Microsphaera multipartita</name>
    <dbReference type="NCBI Taxonomy" id="479431"/>
    <lineage>
        <taxon>Bacteria</taxon>
        <taxon>Bacillati</taxon>
        <taxon>Actinomycetota</taxon>
        <taxon>Actinomycetes</taxon>
        <taxon>Nakamurellales</taxon>
        <taxon>Nakamurellaceae</taxon>
        <taxon>Nakamurella</taxon>
    </lineage>
</organism>
<keyword evidence="7" id="KW-1185">Reference proteome</keyword>
<dbReference type="eggNOG" id="COG3707">
    <property type="taxonomic scope" value="Bacteria"/>
</dbReference>